<evidence type="ECO:0000313" key="5">
    <source>
        <dbReference type="EMBL" id="VUG19647.1"/>
    </source>
</evidence>
<evidence type="ECO:0000259" key="3">
    <source>
        <dbReference type="Pfam" id="PF01910"/>
    </source>
</evidence>
<dbReference type="NCBIfam" id="TIGR00106">
    <property type="entry name" value="MTH1187 family thiamine-binding protein"/>
    <property type="match status" value="1"/>
</dbReference>
<dbReference type="EMBL" id="CABFWN010000005">
    <property type="protein sequence ID" value="VUG19647.1"/>
    <property type="molecule type" value="Genomic_DNA"/>
</dbReference>
<feature type="region of interest" description="Disordered" evidence="2">
    <location>
        <begin position="88"/>
        <end position="111"/>
    </location>
</feature>
<dbReference type="InterPro" id="IPR051614">
    <property type="entry name" value="UPF0045_domain"/>
</dbReference>
<name>A0A3F2Y8D4_DEKBR</name>
<keyword evidence="6" id="KW-1185">Reference proteome</keyword>
<comment type="similarity">
    <text evidence="1">Belongs to the UPF0045 family.</text>
</comment>
<dbReference type="SUPFAM" id="SSF89957">
    <property type="entry name" value="MTH1187/YkoF-like"/>
    <property type="match status" value="1"/>
</dbReference>
<evidence type="ECO:0000313" key="6">
    <source>
        <dbReference type="Proteomes" id="UP000478008"/>
    </source>
</evidence>
<proteinExistence type="inferred from homology"/>
<dbReference type="PANTHER" id="PTHR33777:SF1">
    <property type="entry name" value="UPF0045 PROTEIN ECM15"/>
    <property type="match status" value="1"/>
</dbReference>
<feature type="domain" description="Thiamine-binding protein" evidence="3">
    <location>
        <begin position="13"/>
        <end position="104"/>
    </location>
</feature>
<dbReference type="EMBL" id="CP063136">
    <property type="protein sequence ID" value="QOU20646.1"/>
    <property type="molecule type" value="Genomic_DNA"/>
</dbReference>
<dbReference type="RefSeq" id="XP_041137139.1">
    <property type="nucleotide sequence ID" value="XM_041278925.1"/>
</dbReference>
<dbReference type="PANTHER" id="PTHR33777">
    <property type="entry name" value="UPF0045 PROTEIN ECM15"/>
    <property type="match status" value="1"/>
</dbReference>
<reference evidence="5 6" key="1">
    <citation type="submission" date="2019-07" db="EMBL/GenBank/DDBJ databases">
        <authorList>
            <person name="Friedrich A."/>
            <person name="Schacherer J."/>
        </authorList>
    </citation>
    <scope>NUCLEOTIDE SEQUENCE [LARGE SCALE GENOMIC DNA]</scope>
</reference>
<evidence type="ECO:0000256" key="2">
    <source>
        <dbReference type="SAM" id="MobiDB-lite"/>
    </source>
</evidence>
<dbReference type="KEGG" id="bbrx:BRETT_000356"/>
<dbReference type="Gene3D" id="3.30.70.930">
    <property type="match status" value="1"/>
</dbReference>
<dbReference type="OrthoDB" id="5587367at2759"/>
<dbReference type="Proteomes" id="UP000478008">
    <property type="component" value="Unassembled WGS sequence"/>
</dbReference>
<reference evidence="4" key="3">
    <citation type="journal article" name="BMC Genomics">
        <title>New genome assemblies reveal patterns of domestication and adaptation across Brettanomyces (Dekkera) species.</title>
        <authorList>
            <person name="Roach M.J."/>
            <person name="Borneman A.R."/>
        </authorList>
    </citation>
    <scope>NUCLEOTIDE SEQUENCE</scope>
    <source>
        <strain evidence="4">UCD 2041</strain>
    </source>
</reference>
<protein>
    <submittedName>
        <fullName evidence="5">DEBR0S5_08130g1_1</fullName>
    </submittedName>
    <submittedName>
        <fullName evidence="4">UPF0045 protein M15</fullName>
    </submittedName>
</protein>
<evidence type="ECO:0000313" key="4">
    <source>
        <dbReference type="EMBL" id="QOU20646.1"/>
    </source>
</evidence>
<dbReference type="AlphaFoldDB" id="A0A3F2Y8D4"/>
<dbReference type="Proteomes" id="UP000663131">
    <property type="component" value="Chromosome 8"/>
</dbReference>
<evidence type="ECO:0000256" key="1">
    <source>
        <dbReference type="ARBA" id="ARBA00010272"/>
    </source>
</evidence>
<dbReference type="InterPro" id="IPR002767">
    <property type="entry name" value="Thiamine_BP"/>
</dbReference>
<reference evidence="4" key="2">
    <citation type="submission" date="2020-10" db="EMBL/GenBank/DDBJ databases">
        <authorList>
            <person name="Palmer J.M."/>
        </authorList>
    </citation>
    <scope>NUCLEOTIDE SEQUENCE</scope>
    <source>
        <strain evidence="4">UCD 2041</strain>
    </source>
</reference>
<accession>A0A3F2Y8D4</accession>
<sequence length="111" mass="12083">MPAISPVKLHCIADVCLLPIGTKSPSVSNYVTAAEKMIRESGLKSTLHSAGTTIEGPWSDVMNLIGNLHEKVHSMGCLRIQSDIRVGSRTDKAQTAKDKVDTVERKLKELK</sequence>
<dbReference type="GeneID" id="64572281"/>
<gene>
    <name evidence="5" type="primary">ECM15</name>
    <name evidence="4" type="ORF">BRETT_000356</name>
    <name evidence="5" type="ORF">DEBR0S5_08130G</name>
</gene>
<dbReference type="GO" id="GO:0005829">
    <property type="term" value="C:cytosol"/>
    <property type="evidence" value="ECO:0007669"/>
    <property type="project" value="TreeGrafter"/>
</dbReference>
<organism evidence="5 6">
    <name type="scientific">Dekkera bruxellensis</name>
    <name type="common">Brettanomyces custersii</name>
    <dbReference type="NCBI Taxonomy" id="5007"/>
    <lineage>
        <taxon>Eukaryota</taxon>
        <taxon>Fungi</taxon>
        <taxon>Dikarya</taxon>
        <taxon>Ascomycota</taxon>
        <taxon>Saccharomycotina</taxon>
        <taxon>Pichiomycetes</taxon>
        <taxon>Pichiales</taxon>
        <taxon>Pichiaceae</taxon>
        <taxon>Brettanomyces</taxon>
    </lineage>
</organism>
<dbReference type="InterPro" id="IPR029756">
    <property type="entry name" value="MTH1187/YkoF-like"/>
</dbReference>
<dbReference type="Pfam" id="PF01910">
    <property type="entry name" value="Thiamine_BP"/>
    <property type="match status" value="1"/>
</dbReference>